<gene>
    <name evidence="1" type="ORF">LCMAC102_00330</name>
</gene>
<evidence type="ECO:0008006" key="2">
    <source>
        <dbReference type="Google" id="ProtNLM"/>
    </source>
</evidence>
<proteinExistence type="predicted"/>
<name>A0A481YSP1_9VIRU</name>
<dbReference type="EMBL" id="MK500334">
    <property type="protein sequence ID" value="QBK86238.1"/>
    <property type="molecule type" value="Genomic_DNA"/>
</dbReference>
<evidence type="ECO:0000313" key="1">
    <source>
        <dbReference type="EMBL" id="QBK86238.1"/>
    </source>
</evidence>
<accession>A0A481YSP1</accession>
<reference evidence="1" key="1">
    <citation type="journal article" date="2019" name="MBio">
        <title>Virus Genomes from Deep Sea Sediments Expand the Ocean Megavirome and Support Independent Origins of Viral Gigantism.</title>
        <authorList>
            <person name="Backstrom D."/>
            <person name="Yutin N."/>
            <person name="Jorgensen S.L."/>
            <person name="Dharamshi J."/>
            <person name="Homa F."/>
            <person name="Zaremba-Niedwiedzka K."/>
            <person name="Spang A."/>
            <person name="Wolf Y.I."/>
            <person name="Koonin E.V."/>
            <person name="Ettema T.J."/>
        </authorList>
    </citation>
    <scope>NUCLEOTIDE SEQUENCE</scope>
</reference>
<organism evidence="1">
    <name type="scientific">Marseillevirus LCMAC102</name>
    <dbReference type="NCBI Taxonomy" id="2506603"/>
    <lineage>
        <taxon>Viruses</taxon>
        <taxon>Varidnaviria</taxon>
        <taxon>Bamfordvirae</taxon>
        <taxon>Nucleocytoviricota</taxon>
        <taxon>Megaviricetes</taxon>
        <taxon>Pimascovirales</taxon>
        <taxon>Pimascovirales incertae sedis</taxon>
        <taxon>Marseilleviridae</taxon>
    </lineage>
</organism>
<protein>
    <recommendedName>
        <fullName evidence="2">ParB/Sulfiredoxin domain-containing protein</fullName>
    </recommendedName>
</protein>
<sequence length="245" mass="29177">MNVLTPQDRIFGQLICQYNNKEFLYLSDKKNIMDYISIWQYNRPIDETRIQVIKEYIEKQKYVDGIIYVAEFQENKKISYNCYDGFHRLKALQLIKDDLKIIVHVTYQATVDQIKSKFKALNSAISVPELYLDETNDETIQSLKIIIEEVVEYICKKWSKYQSISKRPQRPNFNRDNLKDQLYDYINQPSHIGVNASRLIKAIDKLNEDYSNRKFVNTSQKVISKCKKMGCFLFLKRYFTDDLQI</sequence>